<feature type="region of interest" description="Disordered" evidence="1">
    <location>
        <begin position="285"/>
        <end position="324"/>
    </location>
</feature>
<dbReference type="EMBL" id="JAWDGP010002306">
    <property type="protein sequence ID" value="KAK3784135.1"/>
    <property type="molecule type" value="Genomic_DNA"/>
</dbReference>
<gene>
    <name evidence="2" type="ORF">RRG08_030926</name>
</gene>
<comment type="caution">
    <text evidence="2">The sequence shown here is derived from an EMBL/GenBank/DDBJ whole genome shotgun (WGS) entry which is preliminary data.</text>
</comment>
<feature type="compositionally biased region" description="Polar residues" evidence="1">
    <location>
        <begin position="122"/>
        <end position="145"/>
    </location>
</feature>
<dbReference type="Proteomes" id="UP001283361">
    <property type="component" value="Unassembled WGS sequence"/>
</dbReference>
<keyword evidence="3" id="KW-1185">Reference proteome</keyword>
<accession>A0AAE1AAV4</accession>
<name>A0AAE1AAV4_9GAST</name>
<reference evidence="2" key="1">
    <citation type="journal article" date="2023" name="G3 (Bethesda)">
        <title>A reference genome for the long-term kleptoplast-retaining sea slug Elysia crispata morphotype clarki.</title>
        <authorList>
            <person name="Eastman K.E."/>
            <person name="Pendleton A.L."/>
            <person name="Shaikh M.A."/>
            <person name="Suttiyut T."/>
            <person name="Ogas R."/>
            <person name="Tomko P."/>
            <person name="Gavelis G."/>
            <person name="Widhalm J.R."/>
            <person name="Wisecaver J.H."/>
        </authorList>
    </citation>
    <scope>NUCLEOTIDE SEQUENCE</scope>
    <source>
        <strain evidence="2">ECLA1</strain>
    </source>
</reference>
<protein>
    <submittedName>
        <fullName evidence="2">Uncharacterized protein</fullName>
    </submittedName>
</protein>
<dbReference type="AlphaFoldDB" id="A0AAE1AAV4"/>
<evidence type="ECO:0000313" key="2">
    <source>
        <dbReference type="EMBL" id="KAK3784135.1"/>
    </source>
</evidence>
<evidence type="ECO:0000313" key="3">
    <source>
        <dbReference type="Proteomes" id="UP001283361"/>
    </source>
</evidence>
<organism evidence="2 3">
    <name type="scientific">Elysia crispata</name>
    <name type="common">lettuce slug</name>
    <dbReference type="NCBI Taxonomy" id="231223"/>
    <lineage>
        <taxon>Eukaryota</taxon>
        <taxon>Metazoa</taxon>
        <taxon>Spiralia</taxon>
        <taxon>Lophotrochozoa</taxon>
        <taxon>Mollusca</taxon>
        <taxon>Gastropoda</taxon>
        <taxon>Heterobranchia</taxon>
        <taxon>Euthyneura</taxon>
        <taxon>Panpulmonata</taxon>
        <taxon>Sacoglossa</taxon>
        <taxon>Placobranchoidea</taxon>
        <taxon>Plakobranchidae</taxon>
        <taxon>Elysia</taxon>
    </lineage>
</organism>
<evidence type="ECO:0000256" key="1">
    <source>
        <dbReference type="SAM" id="MobiDB-lite"/>
    </source>
</evidence>
<proteinExistence type="predicted"/>
<feature type="compositionally biased region" description="Basic and acidic residues" evidence="1">
    <location>
        <begin position="285"/>
        <end position="296"/>
    </location>
</feature>
<feature type="region of interest" description="Disordered" evidence="1">
    <location>
        <begin position="113"/>
        <end position="155"/>
    </location>
</feature>
<sequence length="324" mass="35029">MILRSRSHILAHTLATTGTIYDRTETSKFRTSTSSGVSLGSHALSPGLPGSDNELTNTYMPVAHAIQALSGRGAARRDKLTPVLTILASHFAASRRVAANVSPLVFARQTPHVVHEAKHSDQTLQDSAGGTRPSPSCSGTRSISPESPHLRRSVPPRERCWSWARKTSSGGANRGLEGADDYSIVLYILSPDLLIGAGRVHAVQAGCEAVGPRRSHSLTRRVLCMDCMQRCSAAGCWLLAAGCTVVMQARSRLAGASTTALVIQQTSSTRGRRYRPGLSAAAARGQEKYERVERRKGQGRNLEPAGHNQDSNRLVISWHQRREK</sequence>